<dbReference type="PANTHER" id="PTHR30055:SF234">
    <property type="entry name" value="HTH-TYPE TRANSCRIPTIONAL REGULATOR BETI"/>
    <property type="match status" value="1"/>
</dbReference>
<dbReference type="InterPro" id="IPR036271">
    <property type="entry name" value="Tet_transcr_reg_TetR-rel_C_sf"/>
</dbReference>
<evidence type="ECO:0000256" key="2">
    <source>
        <dbReference type="ARBA" id="ARBA00023125"/>
    </source>
</evidence>
<evidence type="ECO:0000256" key="1">
    <source>
        <dbReference type="ARBA" id="ARBA00023015"/>
    </source>
</evidence>
<keyword evidence="2 4" id="KW-0238">DNA-binding</keyword>
<comment type="caution">
    <text evidence="6">The sequence shown here is derived from an EMBL/GenBank/DDBJ whole genome shotgun (WGS) entry which is preliminary data.</text>
</comment>
<feature type="domain" description="HTH tetR-type" evidence="5">
    <location>
        <begin position="11"/>
        <end position="71"/>
    </location>
</feature>
<name>A0A7X0D7R5_9ACTN</name>
<evidence type="ECO:0000256" key="3">
    <source>
        <dbReference type="ARBA" id="ARBA00023163"/>
    </source>
</evidence>
<dbReference type="SUPFAM" id="SSF48498">
    <property type="entry name" value="Tetracyclin repressor-like, C-terminal domain"/>
    <property type="match status" value="1"/>
</dbReference>
<dbReference type="AlphaFoldDB" id="A0A7X0D7R5"/>
<dbReference type="SUPFAM" id="SSF46689">
    <property type="entry name" value="Homeodomain-like"/>
    <property type="match status" value="1"/>
</dbReference>
<dbReference type="PROSITE" id="PS50977">
    <property type="entry name" value="HTH_TETR_2"/>
    <property type="match status" value="1"/>
</dbReference>
<dbReference type="GO" id="GO:0000976">
    <property type="term" value="F:transcription cis-regulatory region binding"/>
    <property type="evidence" value="ECO:0007669"/>
    <property type="project" value="TreeGrafter"/>
</dbReference>
<accession>A0A7X0D7R5</accession>
<dbReference type="InterPro" id="IPR041583">
    <property type="entry name" value="TetR_C_31"/>
</dbReference>
<reference evidence="6 7" key="1">
    <citation type="submission" date="2020-08" db="EMBL/GenBank/DDBJ databases">
        <title>Sequencing the genomes of 1000 actinobacteria strains.</title>
        <authorList>
            <person name="Klenk H.-P."/>
        </authorList>
    </citation>
    <scope>NUCLEOTIDE SEQUENCE [LARGE SCALE GENOMIC DNA]</scope>
    <source>
        <strain evidence="6 7">DSM 46659</strain>
    </source>
</reference>
<dbReference type="EMBL" id="JACHDS010000001">
    <property type="protein sequence ID" value="MBB6174902.1"/>
    <property type="molecule type" value="Genomic_DNA"/>
</dbReference>
<evidence type="ECO:0000313" key="6">
    <source>
        <dbReference type="EMBL" id="MBB6174902.1"/>
    </source>
</evidence>
<keyword evidence="1" id="KW-0805">Transcription regulation</keyword>
<proteinExistence type="predicted"/>
<dbReference type="InterPro" id="IPR009057">
    <property type="entry name" value="Homeodomain-like_sf"/>
</dbReference>
<dbReference type="InterPro" id="IPR050109">
    <property type="entry name" value="HTH-type_TetR-like_transc_reg"/>
</dbReference>
<evidence type="ECO:0000256" key="4">
    <source>
        <dbReference type="PROSITE-ProRule" id="PRU00335"/>
    </source>
</evidence>
<dbReference type="PRINTS" id="PR00455">
    <property type="entry name" value="HTHTETR"/>
</dbReference>
<dbReference type="InterPro" id="IPR001647">
    <property type="entry name" value="HTH_TetR"/>
</dbReference>
<protein>
    <submittedName>
        <fullName evidence="6">AcrR family transcriptional regulator</fullName>
    </submittedName>
</protein>
<keyword evidence="7" id="KW-1185">Reference proteome</keyword>
<dbReference type="PANTHER" id="PTHR30055">
    <property type="entry name" value="HTH-TYPE TRANSCRIPTIONAL REGULATOR RUTR"/>
    <property type="match status" value="1"/>
</dbReference>
<keyword evidence="3" id="KW-0804">Transcription</keyword>
<gene>
    <name evidence="6" type="ORF">HNR23_004962</name>
</gene>
<dbReference type="Pfam" id="PF00440">
    <property type="entry name" value="TetR_N"/>
    <property type="match status" value="1"/>
</dbReference>
<evidence type="ECO:0000313" key="7">
    <source>
        <dbReference type="Proteomes" id="UP000546642"/>
    </source>
</evidence>
<dbReference type="RefSeq" id="WP_184079233.1">
    <property type="nucleotide sequence ID" value="NZ_JACHDS010000001.1"/>
</dbReference>
<sequence length="195" mass="20945">MAGQTNAERGRDARARLLAAARELIGEVGWTAVSTRVLAERADMRPGLVHYHFDSLQALLRQAALGEMRRTLDDTAALLATADGPTEGVTAMLSFLDRYSGGDPTSLLFIEAYLAATRDARLRERISELMAEFRGDLTASLTRSGHHSPEAAANLVLALLDGFVLHKGINPELSAAEIAPLVRAVTRPDTDGAPE</sequence>
<dbReference type="GO" id="GO:0003700">
    <property type="term" value="F:DNA-binding transcription factor activity"/>
    <property type="evidence" value="ECO:0007669"/>
    <property type="project" value="TreeGrafter"/>
</dbReference>
<dbReference type="Pfam" id="PF17940">
    <property type="entry name" value="TetR_C_31"/>
    <property type="match status" value="1"/>
</dbReference>
<feature type="DNA-binding region" description="H-T-H motif" evidence="4">
    <location>
        <begin position="34"/>
        <end position="53"/>
    </location>
</feature>
<dbReference type="Gene3D" id="1.10.357.10">
    <property type="entry name" value="Tetracycline Repressor, domain 2"/>
    <property type="match status" value="1"/>
</dbReference>
<organism evidence="6 7">
    <name type="scientific">Nocardiopsis mwathae</name>
    <dbReference type="NCBI Taxonomy" id="1472723"/>
    <lineage>
        <taxon>Bacteria</taxon>
        <taxon>Bacillati</taxon>
        <taxon>Actinomycetota</taxon>
        <taxon>Actinomycetes</taxon>
        <taxon>Streptosporangiales</taxon>
        <taxon>Nocardiopsidaceae</taxon>
        <taxon>Nocardiopsis</taxon>
    </lineage>
</organism>
<evidence type="ECO:0000259" key="5">
    <source>
        <dbReference type="PROSITE" id="PS50977"/>
    </source>
</evidence>
<dbReference type="Proteomes" id="UP000546642">
    <property type="component" value="Unassembled WGS sequence"/>
</dbReference>